<evidence type="ECO:0000313" key="11">
    <source>
        <dbReference type="EMBL" id="MBU9714801.1"/>
    </source>
</evidence>
<evidence type="ECO:0000256" key="8">
    <source>
        <dbReference type="RuleBase" id="RU362049"/>
    </source>
</evidence>
<comment type="catalytic activity">
    <reaction evidence="6">
        <text>L-aspartate + O2 = iminosuccinate + H2O2</text>
        <dbReference type="Rhea" id="RHEA:25876"/>
        <dbReference type="ChEBI" id="CHEBI:15379"/>
        <dbReference type="ChEBI" id="CHEBI:16240"/>
        <dbReference type="ChEBI" id="CHEBI:29991"/>
        <dbReference type="ChEBI" id="CHEBI:77875"/>
        <dbReference type="EC" id="1.4.3.16"/>
    </reaction>
    <physiologicalReaction direction="left-to-right" evidence="6">
        <dbReference type="Rhea" id="RHEA:25877"/>
    </physiologicalReaction>
</comment>
<dbReference type="NCBIfam" id="TIGR00551">
    <property type="entry name" value="nadB"/>
    <property type="match status" value="1"/>
</dbReference>
<dbReference type="EMBL" id="JAHQCS010000185">
    <property type="protein sequence ID" value="MBU9714801.1"/>
    <property type="molecule type" value="Genomic_DNA"/>
</dbReference>
<evidence type="ECO:0000259" key="10">
    <source>
        <dbReference type="Pfam" id="PF02910"/>
    </source>
</evidence>
<name>A0ABS6JM98_9BACI</name>
<dbReference type="PANTHER" id="PTHR42716:SF2">
    <property type="entry name" value="L-ASPARTATE OXIDASE, CHLOROPLASTIC"/>
    <property type="match status" value="1"/>
</dbReference>
<proteinExistence type="inferred from homology"/>
<evidence type="ECO:0000256" key="6">
    <source>
        <dbReference type="ARBA" id="ARBA00048305"/>
    </source>
</evidence>
<keyword evidence="3 8" id="KW-0285">Flavoprotein</keyword>
<comment type="caution">
    <text evidence="11">The sequence shown here is derived from an EMBL/GenBank/DDBJ whole genome shotgun (WGS) entry which is preliminary data.</text>
</comment>
<gene>
    <name evidence="11" type="primary">nadB</name>
    <name evidence="11" type="ORF">KS419_23940</name>
</gene>
<reference evidence="11 12" key="1">
    <citation type="submission" date="2021-06" db="EMBL/GenBank/DDBJ databases">
        <title>Bacillus sp. RD4P76, an endophyte from a halophyte.</title>
        <authorList>
            <person name="Sun J.-Q."/>
        </authorList>
    </citation>
    <scope>NUCLEOTIDE SEQUENCE [LARGE SCALE GENOMIC DNA]</scope>
    <source>
        <strain evidence="11 12">CGMCC 1.15917</strain>
    </source>
</reference>
<evidence type="ECO:0000256" key="5">
    <source>
        <dbReference type="ARBA" id="ARBA00023002"/>
    </source>
</evidence>
<evidence type="ECO:0000313" key="12">
    <source>
        <dbReference type="Proteomes" id="UP000784880"/>
    </source>
</evidence>
<dbReference type="InterPro" id="IPR003953">
    <property type="entry name" value="FAD-dep_OxRdtase_2_FAD-bd"/>
</dbReference>
<dbReference type="InterPro" id="IPR005288">
    <property type="entry name" value="NadB"/>
</dbReference>
<dbReference type="Pfam" id="PF00890">
    <property type="entry name" value="FAD_binding_2"/>
    <property type="match status" value="1"/>
</dbReference>
<evidence type="ECO:0000256" key="1">
    <source>
        <dbReference type="ARBA" id="ARBA00001974"/>
    </source>
</evidence>
<evidence type="ECO:0000256" key="2">
    <source>
        <dbReference type="ARBA" id="ARBA00021901"/>
    </source>
</evidence>
<protein>
    <recommendedName>
        <fullName evidence="2 7">L-aspartate oxidase</fullName>
        <ecNumber evidence="7 8">1.4.3.16</ecNumber>
    </recommendedName>
</protein>
<dbReference type="GO" id="GO:0008734">
    <property type="term" value="F:L-aspartate oxidase activity"/>
    <property type="evidence" value="ECO:0007669"/>
    <property type="project" value="UniProtKB-EC"/>
</dbReference>
<dbReference type="PANTHER" id="PTHR42716">
    <property type="entry name" value="L-ASPARTATE OXIDASE"/>
    <property type="match status" value="1"/>
</dbReference>
<dbReference type="Pfam" id="PF02910">
    <property type="entry name" value="Succ_DH_flav_C"/>
    <property type="match status" value="1"/>
</dbReference>
<comment type="subcellular location">
    <subcellularLocation>
        <location evidence="8">Cytoplasm</location>
    </subcellularLocation>
</comment>
<organism evidence="11 12">
    <name type="scientific">Evansella tamaricis</name>
    <dbReference type="NCBI Taxonomy" id="2069301"/>
    <lineage>
        <taxon>Bacteria</taxon>
        <taxon>Bacillati</taxon>
        <taxon>Bacillota</taxon>
        <taxon>Bacilli</taxon>
        <taxon>Bacillales</taxon>
        <taxon>Bacillaceae</taxon>
        <taxon>Evansella</taxon>
    </lineage>
</organism>
<keyword evidence="8" id="KW-0662">Pyridine nucleotide biosynthesis</keyword>
<sequence>MRDVIIVGAGMAALISALTIAKEKNVKLFTKNFRSNGNSWRAQGGIAVAIHESDTPTEHLQDTLSAGCYHNDPRMVSILVSEGISRVRRWMEEGMTFDSGKNGELDFGMEGAHGKRRVLHAGGDQTGFHWMTFLHEQILAHSNIEIVEDEYVIDLIMNYGKCDGIFTKSKDGSTKEHYSLNTILATGGCGGLFEATSNDPSIIGDGIAMAYRAGARVADLEFLQFHPTLIVYKGRVIGLASEALRGEGAILVSSDGRAIMEGIDSRKELAPRDVVARVIERETNAGNQVFLDISSIQNFETRFPAIYKMCIEGGIPILHGRIPVSIGAHFLMGGVVTDSNGKTSVPGLYAVGEVARTGVHGANRLASNSLLEALVFGERTGEFIRDTFSDRKTLNEFTRPFVKVYSSEEPNLPPRDEIQKRVTLALGVEREQKTLERFIDWLNEWDVSVLIQRERYSWSREGIECSNMLITSWLMATAALEREESRGAHYRTDYPNKNSIFSCGKQIMRQLKTRQMTGRELGHEQTIT</sequence>
<keyword evidence="4 8" id="KW-0274">FAD</keyword>
<evidence type="ECO:0000256" key="4">
    <source>
        <dbReference type="ARBA" id="ARBA00022827"/>
    </source>
</evidence>
<feature type="domain" description="Fumarate reductase/succinate dehydrogenase flavoprotein-like C-terminal" evidence="10">
    <location>
        <begin position="415"/>
        <end position="498"/>
    </location>
</feature>
<dbReference type="Proteomes" id="UP000784880">
    <property type="component" value="Unassembled WGS sequence"/>
</dbReference>
<dbReference type="RefSeq" id="WP_217069626.1">
    <property type="nucleotide sequence ID" value="NZ_JAHQCS010000185.1"/>
</dbReference>
<keyword evidence="5 8" id="KW-0560">Oxidoreductase</keyword>
<comment type="cofactor">
    <cofactor evidence="1 8">
        <name>FAD</name>
        <dbReference type="ChEBI" id="CHEBI:57692"/>
    </cofactor>
</comment>
<comment type="function">
    <text evidence="8">Catalyzes the oxidation of L-aspartate to iminoaspartate.</text>
</comment>
<keyword evidence="12" id="KW-1185">Reference proteome</keyword>
<dbReference type="EC" id="1.4.3.16" evidence="7 8"/>
<evidence type="ECO:0000256" key="7">
    <source>
        <dbReference type="NCBIfam" id="TIGR00551"/>
    </source>
</evidence>
<comment type="similarity">
    <text evidence="8">Belongs to the FAD-dependent oxidoreductase 2 family. NadB subfamily.</text>
</comment>
<comment type="pathway">
    <text evidence="8">Cofactor biosynthesis; NAD(+) biosynthesis; iminoaspartate from L-aspartate (oxidase route): step 1/1.</text>
</comment>
<feature type="domain" description="FAD-dependent oxidoreductase 2 FAD-binding" evidence="9">
    <location>
        <begin position="3"/>
        <end position="370"/>
    </location>
</feature>
<evidence type="ECO:0000256" key="3">
    <source>
        <dbReference type="ARBA" id="ARBA00022630"/>
    </source>
</evidence>
<evidence type="ECO:0000259" key="9">
    <source>
        <dbReference type="Pfam" id="PF00890"/>
    </source>
</evidence>
<accession>A0ABS6JM98</accession>
<dbReference type="InterPro" id="IPR015939">
    <property type="entry name" value="Fum_Rdtase/Succ_DH_flav-like_C"/>
</dbReference>
<dbReference type="NCBIfam" id="NF005978">
    <property type="entry name" value="PRK08071.1"/>
    <property type="match status" value="1"/>
</dbReference>